<keyword evidence="2" id="KW-1185">Reference proteome</keyword>
<gene>
    <name evidence="1" type="ORF">BP00DRAFT_191021</name>
</gene>
<protein>
    <submittedName>
        <fullName evidence="1">Uncharacterized protein</fullName>
    </submittedName>
</protein>
<evidence type="ECO:0000313" key="1">
    <source>
        <dbReference type="EMBL" id="PYI30744.1"/>
    </source>
</evidence>
<proteinExistence type="predicted"/>
<dbReference type="Proteomes" id="UP000248817">
    <property type="component" value="Unassembled WGS sequence"/>
</dbReference>
<organism evidence="1 2">
    <name type="scientific">Aspergillus indologenus CBS 114.80</name>
    <dbReference type="NCBI Taxonomy" id="1450541"/>
    <lineage>
        <taxon>Eukaryota</taxon>
        <taxon>Fungi</taxon>
        <taxon>Dikarya</taxon>
        <taxon>Ascomycota</taxon>
        <taxon>Pezizomycotina</taxon>
        <taxon>Eurotiomycetes</taxon>
        <taxon>Eurotiomycetidae</taxon>
        <taxon>Eurotiales</taxon>
        <taxon>Aspergillaceae</taxon>
        <taxon>Aspergillus</taxon>
        <taxon>Aspergillus subgen. Circumdati</taxon>
    </lineage>
</organism>
<accession>A0A2V5I961</accession>
<dbReference type="EMBL" id="KZ825511">
    <property type="protein sequence ID" value="PYI30744.1"/>
    <property type="molecule type" value="Genomic_DNA"/>
</dbReference>
<sequence>MPGSGALLFANRAHDSLVRIIPVASFSPPSDARLLAEGFVYFRELRSRRSSCPFFRFYFRKNDRVVLGRQSVRIWGHAWFSTTTSVGIVSMRAGSGDSALLAFSVAMDPLEV</sequence>
<dbReference type="AlphaFoldDB" id="A0A2V5I961"/>
<name>A0A2V5I961_9EURO</name>
<evidence type="ECO:0000313" key="2">
    <source>
        <dbReference type="Proteomes" id="UP000248817"/>
    </source>
</evidence>
<reference evidence="1 2" key="1">
    <citation type="submission" date="2018-02" db="EMBL/GenBank/DDBJ databases">
        <title>The genomes of Aspergillus section Nigri reveals drivers in fungal speciation.</title>
        <authorList>
            <consortium name="DOE Joint Genome Institute"/>
            <person name="Vesth T.C."/>
            <person name="Nybo J."/>
            <person name="Theobald S."/>
            <person name="Brandl J."/>
            <person name="Frisvad J.C."/>
            <person name="Nielsen K.F."/>
            <person name="Lyhne E.K."/>
            <person name="Kogle M.E."/>
            <person name="Kuo A."/>
            <person name="Riley R."/>
            <person name="Clum A."/>
            <person name="Nolan M."/>
            <person name="Lipzen A."/>
            <person name="Salamov A."/>
            <person name="Henrissat B."/>
            <person name="Wiebenga A."/>
            <person name="De vries R.P."/>
            <person name="Grigoriev I.V."/>
            <person name="Mortensen U.H."/>
            <person name="Andersen M.R."/>
            <person name="Baker S.E."/>
        </authorList>
    </citation>
    <scope>NUCLEOTIDE SEQUENCE [LARGE SCALE GENOMIC DNA]</scope>
    <source>
        <strain evidence="1 2">CBS 114.80</strain>
    </source>
</reference>